<dbReference type="Proteomes" id="UP000199183">
    <property type="component" value="Unassembled WGS sequence"/>
</dbReference>
<dbReference type="InterPro" id="IPR053521">
    <property type="entry name" value="McjB-like"/>
</dbReference>
<dbReference type="OrthoDB" id="3629336at2"/>
<reference evidence="2 3" key="1">
    <citation type="submission" date="2016-10" db="EMBL/GenBank/DDBJ databases">
        <authorList>
            <person name="de Groot N.N."/>
        </authorList>
    </citation>
    <scope>NUCLEOTIDE SEQUENCE [LARGE SCALE GENOMIC DNA]</scope>
    <source>
        <strain evidence="2 3">DSM 21799</strain>
    </source>
</reference>
<evidence type="ECO:0000313" key="2">
    <source>
        <dbReference type="EMBL" id="SEB84321.1"/>
    </source>
</evidence>
<evidence type="ECO:0000259" key="1">
    <source>
        <dbReference type="Pfam" id="PF13471"/>
    </source>
</evidence>
<dbReference type="STRING" id="640635.SAMN04489806_1923"/>
<sequence length="166" mass="18393">MLLGSLQTAFPWCRMPLKQRIRTVLSFPPRRWTDMLVIGAIAMRVELALRGGGVDRAARLGHLRLGLTGSSAPRATYTPESLSARDIEKLDTAWRLLRHGPFNGTCLRRAIVGGYLLRRHSPVLRIGVAKSGGTIEAHAWVEVDGVSLDPEGSDRYLVLSEPWRIS</sequence>
<organism evidence="2 3">
    <name type="scientific">Paramicrobacterium humi</name>
    <dbReference type="NCBI Taxonomy" id="640635"/>
    <lineage>
        <taxon>Bacteria</taxon>
        <taxon>Bacillati</taxon>
        <taxon>Actinomycetota</taxon>
        <taxon>Actinomycetes</taxon>
        <taxon>Micrococcales</taxon>
        <taxon>Microbacteriaceae</taxon>
        <taxon>Paramicrobacterium</taxon>
    </lineage>
</organism>
<name>A0A1H4MMM7_9MICO</name>
<dbReference type="Pfam" id="PF13471">
    <property type="entry name" value="Transglut_core3"/>
    <property type="match status" value="1"/>
</dbReference>
<proteinExistence type="predicted"/>
<protein>
    <submittedName>
        <fullName evidence="2">Transglutaminase-like superfamily protein</fullName>
    </submittedName>
</protein>
<keyword evidence="3" id="KW-1185">Reference proteome</keyword>
<evidence type="ECO:0000313" key="3">
    <source>
        <dbReference type="Proteomes" id="UP000199183"/>
    </source>
</evidence>
<dbReference type="EMBL" id="FNRY01000001">
    <property type="protein sequence ID" value="SEB84321.1"/>
    <property type="molecule type" value="Genomic_DNA"/>
</dbReference>
<dbReference type="InterPro" id="IPR032708">
    <property type="entry name" value="McjB_C"/>
</dbReference>
<dbReference type="NCBIfam" id="NF033537">
    <property type="entry name" value="lasso_biosyn_B2"/>
    <property type="match status" value="1"/>
</dbReference>
<feature type="domain" description="Microcin J25-processing protein McjB C-terminal" evidence="1">
    <location>
        <begin position="59"/>
        <end position="159"/>
    </location>
</feature>
<dbReference type="AlphaFoldDB" id="A0A1H4MMM7"/>
<accession>A0A1H4MMM7</accession>
<gene>
    <name evidence="2" type="ORF">SAMN04489806_1923</name>
</gene>